<evidence type="ECO:0000313" key="4">
    <source>
        <dbReference type="EMBL" id="MPM81033.1"/>
    </source>
</evidence>
<evidence type="ECO:0000259" key="3">
    <source>
        <dbReference type="PROSITE" id="PS50234"/>
    </source>
</evidence>
<keyword evidence="2" id="KW-1133">Transmembrane helix</keyword>
<dbReference type="SUPFAM" id="SSF53300">
    <property type="entry name" value="vWA-like"/>
    <property type="match status" value="1"/>
</dbReference>
<evidence type="ECO:0000256" key="2">
    <source>
        <dbReference type="SAM" id="Phobius"/>
    </source>
</evidence>
<sequence>MRGSAPNDASGERTPAAPVMPGSYNSAAIVMLTDGQRNTGVDPMLAAQWAADRGVRVYTVGVGTPEGTAIEFEGWSMRVRLDEETLKTVARLTKAEYFNAASAQDLMTVYETLHSRLTVEKRETEVSSLLALVGALFIILAATLSIWWYGRVI</sequence>
<feature type="region of interest" description="Disordered" evidence="1">
    <location>
        <begin position="1"/>
        <end position="20"/>
    </location>
</feature>
<protein>
    <recommendedName>
        <fullName evidence="3">VWFA domain-containing protein</fullName>
    </recommendedName>
</protein>
<keyword evidence="2" id="KW-0472">Membrane</keyword>
<gene>
    <name evidence="4" type="ORF">SDC9_128084</name>
</gene>
<dbReference type="InterPro" id="IPR002035">
    <property type="entry name" value="VWF_A"/>
</dbReference>
<dbReference type="InterPro" id="IPR036465">
    <property type="entry name" value="vWFA_dom_sf"/>
</dbReference>
<dbReference type="AlphaFoldDB" id="A0A645CVX4"/>
<dbReference type="EMBL" id="VSSQ01030482">
    <property type="protein sequence ID" value="MPM81033.1"/>
    <property type="molecule type" value="Genomic_DNA"/>
</dbReference>
<proteinExistence type="predicted"/>
<dbReference type="Gene3D" id="3.40.50.410">
    <property type="entry name" value="von Willebrand factor, type A domain"/>
    <property type="match status" value="1"/>
</dbReference>
<feature type="domain" description="VWFA" evidence="3">
    <location>
        <begin position="1"/>
        <end position="113"/>
    </location>
</feature>
<reference evidence="4" key="1">
    <citation type="submission" date="2019-08" db="EMBL/GenBank/DDBJ databases">
        <authorList>
            <person name="Kucharzyk K."/>
            <person name="Murdoch R.W."/>
            <person name="Higgins S."/>
            <person name="Loffler F."/>
        </authorList>
    </citation>
    <scope>NUCLEOTIDE SEQUENCE</scope>
</reference>
<organism evidence="4">
    <name type="scientific">bioreactor metagenome</name>
    <dbReference type="NCBI Taxonomy" id="1076179"/>
    <lineage>
        <taxon>unclassified sequences</taxon>
        <taxon>metagenomes</taxon>
        <taxon>ecological metagenomes</taxon>
    </lineage>
</organism>
<keyword evidence="2" id="KW-0812">Transmembrane</keyword>
<accession>A0A645CVX4</accession>
<feature type="transmembrane region" description="Helical" evidence="2">
    <location>
        <begin position="129"/>
        <end position="150"/>
    </location>
</feature>
<comment type="caution">
    <text evidence="4">The sequence shown here is derived from an EMBL/GenBank/DDBJ whole genome shotgun (WGS) entry which is preliminary data.</text>
</comment>
<dbReference type="PROSITE" id="PS50234">
    <property type="entry name" value="VWFA"/>
    <property type="match status" value="1"/>
</dbReference>
<name>A0A645CVX4_9ZZZZ</name>
<evidence type="ECO:0000256" key="1">
    <source>
        <dbReference type="SAM" id="MobiDB-lite"/>
    </source>
</evidence>